<reference evidence="3" key="1">
    <citation type="journal article" date="2020" name="Stud. Mycol.">
        <title>101 Dothideomycetes genomes: A test case for predicting lifestyles and emergence of pathogens.</title>
        <authorList>
            <person name="Haridas S."/>
            <person name="Albert R."/>
            <person name="Binder M."/>
            <person name="Bloem J."/>
            <person name="LaButti K."/>
            <person name="Salamov A."/>
            <person name="Andreopoulos B."/>
            <person name="Baker S."/>
            <person name="Barry K."/>
            <person name="Bills G."/>
            <person name="Bluhm B."/>
            <person name="Cannon C."/>
            <person name="Castanera R."/>
            <person name="Culley D."/>
            <person name="Daum C."/>
            <person name="Ezra D."/>
            <person name="Gonzalez J."/>
            <person name="Henrissat B."/>
            <person name="Kuo A."/>
            <person name="Liang C."/>
            <person name="Lipzen A."/>
            <person name="Lutzoni F."/>
            <person name="Magnuson J."/>
            <person name="Mondo S."/>
            <person name="Nolan M."/>
            <person name="Ohm R."/>
            <person name="Pangilinan J."/>
            <person name="Park H.-J."/>
            <person name="Ramirez L."/>
            <person name="Alfaro M."/>
            <person name="Sun H."/>
            <person name="Tritt A."/>
            <person name="Yoshinaga Y."/>
            <person name="Zwiers L.-H."/>
            <person name="Turgeon B."/>
            <person name="Goodwin S."/>
            <person name="Spatafora J."/>
            <person name="Crous P."/>
            <person name="Grigoriev I."/>
        </authorList>
    </citation>
    <scope>NUCLEOTIDE SEQUENCE [LARGE SCALE GENOMIC DNA]</scope>
    <source>
        <strain evidence="3">CBS 304.66</strain>
    </source>
</reference>
<protein>
    <recommendedName>
        <fullName evidence="1">BTB domain-containing protein</fullName>
    </recommendedName>
</protein>
<feature type="domain" description="BTB" evidence="1">
    <location>
        <begin position="180"/>
        <end position="251"/>
    </location>
</feature>
<dbReference type="PROSITE" id="PS50097">
    <property type="entry name" value="BTB"/>
    <property type="match status" value="1"/>
</dbReference>
<organism evidence="2 3">
    <name type="scientific">Lojkania enalia</name>
    <dbReference type="NCBI Taxonomy" id="147567"/>
    <lineage>
        <taxon>Eukaryota</taxon>
        <taxon>Fungi</taxon>
        <taxon>Dikarya</taxon>
        <taxon>Ascomycota</taxon>
        <taxon>Pezizomycotina</taxon>
        <taxon>Dothideomycetes</taxon>
        <taxon>Pleosporomycetidae</taxon>
        <taxon>Pleosporales</taxon>
        <taxon>Pleosporales incertae sedis</taxon>
        <taxon>Lojkania</taxon>
    </lineage>
</organism>
<dbReference type="PANTHER" id="PTHR47843">
    <property type="entry name" value="BTB DOMAIN-CONTAINING PROTEIN-RELATED"/>
    <property type="match status" value="1"/>
</dbReference>
<keyword evidence="3" id="KW-1185">Reference proteome</keyword>
<dbReference type="InterPro" id="IPR000210">
    <property type="entry name" value="BTB/POZ_dom"/>
</dbReference>
<evidence type="ECO:0000313" key="3">
    <source>
        <dbReference type="Proteomes" id="UP000800093"/>
    </source>
</evidence>
<dbReference type="CDD" id="cd18186">
    <property type="entry name" value="BTB_POZ_ZBTB_KLHL-like"/>
    <property type="match status" value="1"/>
</dbReference>
<dbReference type="OrthoDB" id="6359816at2759"/>
<dbReference type="Proteomes" id="UP000800093">
    <property type="component" value="Unassembled WGS sequence"/>
</dbReference>
<comment type="caution">
    <text evidence="2">The sequence shown here is derived from an EMBL/GenBank/DDBJ whole genome shotgun (WGS) entry which is preliminary data.</text>
</comment>
<proteinExistence type="predicted"/>
<dbReference type="Gene3D" id="3.30.710.10">
    <property type="entry name" value="Potassium Channel Kv1.1, Chain A"/>
    <property type="match status" value="1"/>
</dbReference>
<dbReference type="AlphaFoldDB" id="A0A9P4TPR6"/>
<dbReference type="Pfam" id="PF00651">
    <property type="entry name" value="BTB"/>
    <property type="match status" value="1"/>
</dbReference>
<evidence type="ECO:0000259" key="1">
    <source>
        <dbReference type="PROSITE" id="PS50097"/>
    </source>
</evidence>
<dbReference type="EMBL" id="ML986581">
    <property type="protein sequence ID" value="KAF2269737.1"/>
    <property type="molecule type" value="Genomic_DNA"/>
</dbReference>
<name>A0A9P4TPR6_9PLEO</name>
<accession>A0A9P4TPR6</accession>
<evidence type="ECO:0000313" key="2">
    <source>
        <dbReference type="EMBL" id="KAF2269737.1"/>
    </source>
</evidence>
<sequence length="355" mass="40499">MGITTSFILKDGKLFIRNEVCEKLADKYPDFGANMFYASQQRRKALVIISLTRDKHGFSYLVGDVRFLLNFIQALVKERPCFIAKISFTVCIRANAKRFKPRKRHLIRSYLAGLGSSSFSFNNNNRAKSDPLGRLVRLSAIAEARYSNVVSILAPARCWGFIPYSNFSFALRLFNDPTRSDVKIRQVYNGQAREYIAHRQILCGQSRFFKNAFTGNFKEATEPIVEFHDDDPNLFEVMLNFAYTATYDKRIFPLAADDFYSTIDGKSLDFDVARSVIESQYKDYPNSNSSLGRVLARAILEDGMGDHASSDNNWEELATRFPMLGADLAIHICKRGTLTARKFTCKARIHLDRTF</sequence>
<dbReference type="SUPFAM" id="SSF54695">
    <property type="entry name" value="POZ domain"/>
    <property type="match status" value="1"/>
</dbReference>
<dbReference type="InterPro" id="IPR011333">
    <property type="entry name" value="SKP1/BTB/POZ_sf"/>
</dbReference>
<gene>
    <name evidence="2" type="ORF">CC78DRAFT_539669</name>
</gene>